<dbReference type="Gene3D" id="1.10.10.10">
    <property type="entry name" value="Winged helix-like DNA-binding domain superfamily/Winged helix DNA-binding domain"/>
    <property type="match status" value="1"/>
</dbReference>
<dbReference type="InterPro" id="IPR014284">
    <property type="entry name" value="RNA_pol_sigma-70_dom"/>
</dbReference>
<dbReference type="InterPro" id="IPR013324">
    <property type="entry name" value="RNA_pol_sigma_r3/r4-like"/>
</dbReference>
<comment type="caution">
    <text evidence="8">The sequence shown here is derived from an EMBL/GenBank/DDBJ whole genome shotgun (WGS) entry which is preliminary data.</text>
</comment>
<protein>
    <submittedName>
        <fullName evidence="8">Sigma-70 family RNA polymerase sigma factor</fullName>
    </submittedName>
</protein>
<evidence type="ECO:0000259" key="6">
    <source>
        <dbReference type="Pfam" id="PF04542"/>
    </source>
</evidence>
<dbReference type="SUPFAM" id="SSF88659">
    <property type="entry name" value="Sigma3 and sigma4 domains of RNA polymerase sigma factors"/>
    <property type="match status" value="1"/>
</dbReference>
<feature type="domain" description="RNA polymerase sigma-70 region 2" evidence="6">
    <location>
        <begin position="11"/>
        <end position="74"/>
    </location>
</feature>
<organism evidence="8 9">
    <name type="scientific">Streptomyces hoynatensis</name>
    <dbReference type="NCBI Taxonomy" id="1141874"/>
    <lineage>
        <taxon>Bacteria</taxon>
        <taxon>Bacillati</taxon>
        <taxon>Actinomycetota</taxon>
        <taxon>Actinomycetes</taxon>
        <taxon>Kitasatosporales</taxon>
        <taxon>Streptomycetaceae</taxon>
        <taxon>Streptomyces</taxon>
    </lineage>
</organism>
<evidence type="ECO:0000259" key="7">
    <source>
        <dbReference type="Pfam" id="PF08281"/>
    </source>
</evidence>
<dbReference type="InterPro" id="IPR013249">
    <property type="entry name" value="RNA_pol_sigma70_r4_t2"/>
</dbReference>
<dbReference type="GO" id="GO:0006352">
    <property type="term" value="P:DNA-templated transcription initiation"/>
    <property type="evidence" value="ECO:0007669"/>
    <property type="project" value="InterPro"/>
</dbReference>
<evidence type="ECO:0000256" key="5">
    <source>
        <dbReference type="ARBA" id="ARBA00023163"/>
    </source>
</evidence>
<dbReference type="Proteomes" id="UP000272474">
    <property type="component" value="Unassembled WGS sequence"/>
</dbReference>
<dbReference type="Gene3D" id="3.10.450.50">
    <property type="match status" value="1"/>
</dbReference>
<dbReference type="NCBIfam" id="TIGR02937">
    <property type="entry name" value="sigma70-ECF"/>
    <property type="match status" value="1"/>
</dbReference>
<dbReference type="InterPro" id="IPR036388">
    <property type="entry name" value="WH-like_DNA-bd_sf"/>
</dbReference>
<dbReference type="RefSeq" id="WP_120677548.1">
    <property type="nucleotide sequence ID" value="NZ_RBAL01000004.1"/>
</dbReference>
<reference evidence="8 9" key="1">
    <citation type="journal article" date="2014" name="Int. J. Syst. Evol. Microbiol.">
        <title>Streptomyces hoynatensis sp. nov., isolated from deep marine sediment.</title>
        <authorList>
            <person name="Veyisoglu A."/>
            <person name="Sahin N."/>
        </authorList>
    </citation>
    <scope>NUCLEOTIDE SEQUENCE [LARGE SCALE GENOMIC DNA]</scope>
    <source>
        <strain evidence="8 9">KCTC 29097</strain>
    </source>
</reference>
<dbReference type="Pfam" id="PF04542">
    <property type="entry name" value="Sigma70_r2"/>
    <property type="match status" value="1"/>
</dbReference>
<dbReference type="EMBL" id="RBAL01000004">
    <property type="protein sequence ID" value="RKN43900.1"/>
    <property type="molecule type" value="Genomic_DNA"/>
</dbReference>
<evidence type="ECO:0000256" key="1">
    <source>
        <dbReference type="ARBA" id="ARBA00010641"/>
    </source>
</evidence>
<dbReference type="PANTHER" id="PTHR30173:SF43">
    <property type="entry name" value="ECF RNA POLYMERASE SIGMA FACTOR SIGI-RELATED"/>
    <property type="match status" value="1"/>
</dbReference>
<accession>A0A3A9Z6P8</accession>
<dbReference type="GO" id="GO:0016987">
    <property type="term" value="F:sigma factor activity"/>
    <property type="evidence" value="ECO:0007669"/>
    <property type="project" value="UniProtKB-KW"/>
</dbReference>
<dbReference type="OrthoDB" id="3211555at2"/>
<feature type="domain" description="RNA polymerase sigma factor 70 region 4 type 2" evidence="7">
    <location>
        <begin position="111"/>
        <end position="161"/>
    </location>
</feature>
<evidence type="ECO:0000256" key="2">
    <source>
        <dbReference type="ARBA" id="ARBA00011344"/>
    </source>
</evidence>
<dbReference type="SUPFAM" id="SSF88946">
    <property type="entry name" value="Sigma2 domain of RNA polymerase sigma factors"/>
    <property type="match status" value="1"/>
</dbReference>
<keyword evidence="4" id="KW-0731">Sigma factor</keyword>
<dbReference type="AlphaFoldDB" id="A0A3A9Z6P8"/>
<gene>
    <name evidence="8" type="ORF">D7294_09425</name>
</gene>
<dbReference type="InterPro" id="IPR007627">
    <property type="entry name" value="RNA_pol_sigma70_r2"/>
</dbReference>
<dbReference type="PANTHER" id="PTHR30173">
    <property type="entry name" value="SIGMA 19 FACTOR"/>
    <property type="match status" value="1"/>
</dbReference>
<evidence type="ECO:0000256" key="3">
    <source>
        <dbReference type="ARBA" id="ARBA00023015"/>
    </source>
</evidence>
<keyword evidence="3" id="KW-0805">Transcription regulation</keyword>
<dbReference type="InterPro" id="IPR032710">
    <property type="entry name" value="NTF2-like_dom_sf"/>
</dbReference>
<dbReference type="Gene3D" id="1.10.1740.10">
    <property type="match status" value="1"/>
</dbReference>
<dbReference type="GO" id="GO:0003677">
    <property type="term" value="F:DNA binding"/>
    <property type="evidence" value="ECO:0007669"/>
    <property type="project" value="InterPro"/>
</dbReference>
<evidence type="ECO:0000313" key="9">
    <source>
        <dbReference type="Proteomes" id="UP000272474"/>
    </source>
</evidence>
<evidence type="ECO:0000256" key="4">
    <source>
        <dbReference type="ARBA" id="ARBA00023082"/>
    </source>
</evidence>
<comment type="subunit">
    <text evidence="2">Interacts transiently with the RNA polymerase catalytic core formed by RpoA, RpoB, RpoC and RpoZ (2 alpha, 1 beta, 1 beta' and 1 omega subunit) to form the RNA polymerase holoenzyme that can initiate transcription.</text>
</comment>
<dbReference type="SUPFAM" id="SSF54427">
    <property type="entry name" value="NTF2-like"/>
    <property type="match status" value="1"/>
</dbReference>
<dbReference type="InterPro" id="IPR013325">
    <property type="entry name" value="RNA_pol_sigma_r2"/>
</dbReference>
<dbReference type="Pfam" id="PF08281">
    <property type="entry name" value="Sigma70_r4_2"/>
    <property type="match status" value="1"/>
</dbReference>
<dbReference type="InterPro" id="IPR052704">
    <property type="entry name" value="ECF_Sigma-70_Domain"/>
</dbReference>
<keyword evidence="5" id="KW-0804">Transcription</keyword>
<evidence type="ECO:0000313" key="8">
    <source>
        <dbReference type="EMBL" id="RKN43900.1"/>
    </source>
</evidence>
<comment type="similarity">
    <text evidence="1">Belongs to the sigma-70 factor family. ECF subfamily.</text>
</comment>
<proteinExistence type="inferred from homology"/>
<sequence>MDEGRLTPERFQAERGRLRAVAYRMLGSLSEAEDAVQETWLRASQADLGPVENLTAWLTTVTGRVCLNLLRSRRTRREEPLDEQPAIPVDGSGHGADPEQEAMLADSVGIALLVVLDALSPTERVAFVLHDLFQVPFDEIAPLIERTPAATRQLASRARRRVRGTTAPAGDLSRRRKIVEAFLAASRAGDFQALISLLHPDAVLTADRFVVPTPEPIVLQGAHQVAESATAAAGRARLAGPALLDGEVGLAMVWHGRLGLVLTFDFSEEGISRIDVIADRERLARIDLAVLPG</sequence>
<name>A0A3A9Z6P8_9ACTN</name>
<keyword evidence="9" id="KW-1185">Reference proteome</keyword>